<sequence>MASRFSKLSVARRYVTKALEAAGNNSSCSTMVDIGVKSAWVCQTEGHQLADILLPVHQSNRADDEEDLSHSDKKTDEVAPVLLEQVEEGSPCVLTLSCRTASSVAISSLMVVSEARTMEVYNQLEEYCGTVRGLKDESIQSVSPERGPFYRKQLVLDYPSSACEVKLLSLAGRSSILIRRVVLRLQELQPAPTRGPGIDLQQVQNLVEEMGTSLSPGAQNLLDMVQFQQKNQTGSLGGFLPLLMGGGGFSALAGGVGMSAATARSPLHPADATPPEPIRSADLTPSHNGGMSEGSTSPDLSISDISSNNTASSDNGEPVNHTQVEEMMSHFLKGRSHGQALSPELLPMLQSVCGQVTKLRLDNTAAALEREKKMRNGTCELDPVMERRLEDMERRLKEHMDRRLDALEQKLEKALLMAALNHGAVSGPPGRAAPIGPSDHSHPTPAAD</sequence>
<feature type="region of interest" description="Disordered" evidence="2">
    <location>
        <begin position="422"/>
        <end position="448"/>
    </location>
</feature>
<evidence type="ECO:0000256" key="2">
    <source>
        <dbReference type="SAM" id="MobiDB-lite"/>
    </source>
</evidence>
<dbReference type="PANTHER" id="PTHR14787:SF1">
    <property type="entry name" value="ATPASE PAAT"/>
    <property type="match status" value="1"/>
</dbReference>
<keyword evidence="1" id="KW-0175">Coiled coil</keyword>
<feature type="region of interest" description="Disordered" evidence="2">
    <location>
        <begin position="264"/>
        <end position="319"/>
    </location>
</feature>
<name>A0A315VDT5_GAMAF</name>
<feature type="compositionally biased region" description="Polar residues" evidence="2">
    <location>
        <begin position="283"/>
        <end position="315"/>
    </location>
</feature>
<dbReference type="InterPro" id="IPR028043">
    <property type="entry name" value="PAAT-like"/>
</dbReference>
<dbReference type="STRING" id="33528.ENSGAFP00000023288"/>
<evidence type="ECO:0000256" key="1">
    <source>
        <dbReference type="SAM" id="Coils"/>
    </source>
</evidence>
<comment type="caution">
    <text evidence="3">The sequence shown here is derived from an EMBL/GenBank/DDBJ whole genome shotgun (WGS) entry which is preliminary data.</text>
</comment>
<keyword evidence="4" id="KW-1185">Reference proteome</keyword>
<reference evidence="3 4" key="1">
    <citation type="journal article" date="2018" name="G3 (Bethesda)">
        <title>A High-Quality Reference Genome for the Invasive Mosquitofish Gambusia affinis Using a Chicago Library.</title>
        <authorList>
            <person name="Hoffberg S.L."/>
            <person name="Troendle N.J."/>
            <person name="Glenn T.C."/>
            <person name="Mahmud O."/>
            <person name="Louha S."/>
            <person name="Chalopin D."/>
            <person name="Bennetzen J.L."/>
            <person name="Mauricio R."/>
        </authorList>
    </citation>
    <scope>NUCLEOTIDE SEQUENCE [LARGE SCALE GENOMIC DNA]</scope>
    <source>
        <strain evidence="3">NE01/NJP1002.9</strain>
        <tissue evidence="3">Muscle</tissue>
    </source>
</reference>
<dbReference type="Pfam" id="PF14958">
    <property type="entry name" value="PAAT-like"/>
    <property type="match status" value="1"/>
</dbReference>
<protein>
    <submittedName>
        <fullName evidence="3">Uncharacterized protein</fullName>
    </submittedName>
</protein>
<dbReference type="EMBL" id="NHOQ01001904">
    <property type="protein sequence ID" value="PWA21542.1"/>
    <property type="molecule type" value="Genomic_DNA"/>
</dbReference>
<feature type="coiled-coil region" evidence="1">
    <location>
        <begin position="389"/>
        <end position="417"/>
    </location>
</feature>
<proteinExistence type="predicted"/>
<accession>A0A315VDT5</accession>
<dbReference type="AlphaFoldDB" id="A0A315VDT5"/>
<dbReference type="Proteomes" id="UP000250572">
    <property type="component" value="Unassembled WGS sequence"/>
</dbReference>
<gene>
    <name evidence="3" type="ORF">CCH79_00003451</name>
</gene>
<evidence type="ECO:0000313" key="4">
    <source>
        <dbReference type="Proteomes" id="UP000250572"/>
    </source>
</evidence>
<organism evidence="3 4">
    <name type="scientific">Gambusia affinis</name>
    <name type="common">Western mosquitofish</name>
    <name type="synonym">Heterandria affinis</name>
    <dbReference type="NCBI Taxonomy" id="33528"/>
    <lineage>
        <taxon>Eukaryota</taxon>
        <taxon>Metazoa</taxon>
        <taxon>Chordata</taxon>
        <taxon>Craniata</taxon>
        <taxon>Vertebrata</taxon>
        <taxon>Euteleostomi</taxon>
        <taxon>Actinopterygii</taxon>
        <taxon>Neopterygii</taxon>
        <taxon>Teleostei</taxon>
        <taxon>Neoteleostei</taxon>
        <taxon>Acanthomorphata</taxon>
        <taxon>Ovalentaria</taxon>
        <taxon>Atherinomorphae</taxon>
        <taxon>Cyprinodontiformes</taxon>
        <taxon>Poeciliidae</taxon>
        <taxon>Poeciliinae</taxon>
        <taxon>Gambusia</taxon>
    </lineage>
</organism>
<evidence type="ECO:0000313" key="3">
    <source>
        <dbReference type="EMBL" id="PWA21542.1"/>
    </source>
</evidence>
<dbReference type="PANTHER" id="PTHR14787">
    <property type="entry name" value="C10ORF188 FAMILY MEMBER"/>
    <property type="match status" value="1"/>
</dbReference>